<dbReference type="InterPro" id="IPR004682">
    <property type="entry name" value="TRAP_DctP"/>
</dbReference>
<evidence type="ECO:0000256" key="3">
    <source>
        <dbReference type="ARBA" id="ARBA00022729"/>
    </source>
</evidence>
<keyword evidence="2" id="KW-0813">Transport</keyword>
<dbReference type="PANTHER" id="PTHR33376">
    <property type="match status" value="1"/>
</dbReference>
<organism evidence="4 5">
    <name type="scientific">Ferviditalea candida</name>
    <dbReference type="NCBI Taxonomy" id="3108399"/>
    <lineage>
        <taxon>Bacteria</taxon>
        <taxon>Bacillati</taxon>
        <taxon>Bacillota</taxon>
        <taxon>Bacilli</taxon>
        <taxon>Bacillales</taxon>
        <taxon>Paenibacillaceae</taxon>
        <taxon>Ferviditalea</taxon>
    </lineage>
</organism>
<dbReference type="NCBIfam" id="TIGR00787">
    <property type="entry name" value="dctP"/>
    <property type="match status" value="1"/>
</dbReference>
<comment type="similarity">
    <text evidence="1">Belongs to the bacterial solute-binding protein 7 family.</text>
</comment>
<dbReference type="PANTHER" id="PTHR33376:SF7">
    <property type="entry name" value="C4-DICARBOXYLATE-BINDING PROTEIN DCTB"/>
    <property type="match status" value="1"/>
</dbReference>
<dbReference type="Pfam" id="PF03480">
    <property type="entry name" value="DctP"/>
    <property type="match status" value="1"/>
</dbReference>
<dbReference type="InterPro" id="IPR018389">
    <property type="entry name" value="DctP_fam"/>
</dbReference>
<dbReference type="RefSeq" id="WP_371753132.1">
    <property type="nucleotide sequence ID" value="NZ_JAYJLD010000005.1"/>
</dbReference>
<gene>
    <name evidence="4" type="ORF">VF724_05000</name>
</gene>
<sequence length="355" mass="40294">MKSFLTISLFVIIGLITAVLVGFRENLFAENIPYDAEQEGLNQQIIIKFSHVVAENTPKGLAALKFASIVKEKSGGQIEVQVFPNGMLYSESQGIDALRNGDIQMIAPAFSNLSLLIPQWLAMDLPYAFPNQKAVEEAFNGEIGAELFRTLESRNMKGLAFWSNGFKQMTNNRNPLISPEDFKQLNFRIMPSEVIAAQFRLLGARSTPLAFNEVYRSLLTGTVDGQENTISNIYTKRLYQTQNYMTLSNHGYLGYVVIINKPFWEGLPKQAQRIIRQAMEETTAWMNDQAVKMNQEQLELIRHSSDIKIDELDAAEREQWIKALEPVYRQFAPIIGEPLTSRIQSLRKKYIESAD</sequence>
<comment type="caution">
    <text evidence="4">The sequence shown here is derived from an EMBL/GenBank/DDBJ whole genome shotgun (WGS) entry which is preliminary data.</text>
</comment>
<evidence type="ECO:0000256" key="1">
    <source>
        <dbReference type="ARBA" id="ARBA00009023"/>
    </source>
</evidence>
<accession>A0ABU5ZI92</accession>
<dbReference type="InterPro" id="IPR038404">
    <property type="entry name" value="TRAP_DctP_sf"/>
</dbReference>
<evidence type="ECO:0000256" key="2">
    <source>
        <dbReference type="ARBA" id="ARBA00022448"/>
    </source>
</evidence>
<dbReference type="EMBL" id="JAYJLD010000005">
    <property type="protein sequence ID" value="MEB3101016.1"/>
    <property type="molecule type" value="Genomic_DNA"/>
</dbReference>
<protein>
    <submittedName>
        <fullName evidence="4">DctP family TRAP transporter solute-binding subunit</fullName>
    </submittedName>
</protein>
<keyword evidence="3" id="KW-0732">Signal</keyword>
<evidence type="ECO:0000313" key="4">
    <source>
        <dbReference type="EMBL" id="MEB3101016.1"/>
    </source>
</evidence>
<dbReference type="Proteomes" id="UP001310386">
    <property type="component" value="Unassembled WGS sequence"/>
</dbReference>
<dbReference type="Gene3D" id="3.40.190.170">
    <property type="entry name" value="Bacterial extracellular solute-binding protein, family 7"/>
    <property type="match status" value="1"/>
</dbReference>
<evidence type="ECO:0000313" key="5">
    <source>
        <dbReference type="Proteomes" id="UP001310386"/>
    </source>
</evidence>
<reference evidence="4" key="1">
    <citation type="submission" date="2023-12" db="EMBL/GenBank/DDBJ databases">
        <title>Fervidustalea candida gen. nov., sp. nov., a novel member of the family Paenibacillaceae isolated from a geothermal area.</title>
        <authorList>
            <person name="Li W.-J."/>
            <person name="Jiao J.-Y."/>
            <person name="Chen Y."/>
        </authorList>
    </citation>
    <scope>NUCLEOTIDE SEQUENCE</scope>
    <source>
        <strain evidence="4">SYSU GA230002</strain>
    </source>
</reference>
<name>A0ABU5ZI92_9BACL</name>
<keyword evidence="5" id="KW-1185">Reference proteome</keyword>
<proteinExistence type="inferred from homology"/>
<dbReference type="PIRSF" id="PIRSF006470">
    <property type="entry name" value="DctB"/>
    <property type="match status" value="1"/>
</dbReference>
<dbReference type="NCBIfam" id="NF037995">
    <property type="entry name" value="TRAP_S1"/>
    <property type="match status" value="1"/>
</dbReference>